<dbReference type="OrthoDB" id="8686589at2"/>
<accession>A0A193G8E3</accession>
<dbReference type="KEGG" id="bfz:BAU07_00105"/>
<evidence type="ECO:0000313" key="2">
    <source>
        <dbReference type="EMBL" id="ANN75731.1"/>
    </source>
</evidence>
<gene>
    <name evidence="2" type="ORF">BAU07_00105</name>
</gene>
<evidence type="ECO:0000256" key="1">
    <source>
        <dbReference type="SAM" id="MobiDB-lite"/>
    </source>
</evidence>
<name>A0A193G8E3_9BORD</name>
<dbReference type="AlphaFoldDB" id="A0A193G8E3"/>
<protein>
    <submittedName>
        <fullName evidence="2">Uncharacterized protein</fullName>
    </submittedName>
</protein>
<feature type="region of interest" description="Disordered" evidence="1">
    <location>
        <begin position="1"/>
        <end position="86"/>
    </location>
</feature>
<evidence type="ECO:0000313" key="3">
    <source>
        <dbReference type="Proteomes" id="UP000091926"/>
    </source>
</evidence>
<proteinExistence type="predicted"/>
<reference evidence="2 3" key="1">
    <citation type="submission" date="2016-06" db="EMBL/GenBank/DDBJ databases">
        <title>Complete genome sequences of Bordetella bronchialis and Bordetella flabilis.</title>
        <authorList>
            <person name="LiPuma J.J."/>
            <person name="Spilker T."/>
        </authorList>
    </citation>
    <scope>NUCLEOTIDE SEQUENCE [LARGE SCALE GENOMIC DNA]</scope>
    <source>
        <strain evidence="2 3">AU10664</strain>
    </source>
</reference>
<dbReference type="STRING" id="463014.BAU07_00105"/>
<dbReference type="Proteomes" id="UP000091926">
    <property type="component" value="Chromosome"/>
</dbReference>
<keyword evidence="3" id="KW-1185">Reference proteome</keyword>
<feature type="compositionally biased region" description="Basic and acidic residues" evidence="1">
    <location>
        <begin position="19"/>
        <end position="29"/>
    </location>
</feature>
<dbReference type="EMBL" id="CP016172">
    <property type="protein sequence ID" value="ANN75731.1"/>
    <property type="molecule type" value="Genomic_DNA"/>
</dbReference>
<sequence length="86" mass="9451">MLPQPDPNRYAPRPSGKADLAEDRPDMDHPPQASPQDQPVFDRSTAAAEEAAREGGPNERQNPTPPDTGRHNKRGTLRRSPDDETA</sequence>
<organism evidence="2 3">
    <name type="scientific">Bordetella flabilis</name>
    <dbReference type="NCBI Taxonomy" id="463014"/>
    <lineage>
        <taxon>Bacteria</taxon>
        <taxon>Pseudomonadati</taxon>
        <taxon>Pseudomonadota</taxon>
        <taxon>Betaproteobacteria</taxon>
        <taxon>Burkholderiales</taxon>
        <taxon>Alcaligenaceae</taxon>
        <taxon>Bordetella</taxon>
    </lineage>
</organism>
<dbReference type="RefSeq" id="WP_066652435.1">
    <property type="nucleotide sequence ID" value="NZ_CBCSCL010000002.1"/>
</dbReference>